<evidence type="ECO:0000256" key="2">
    <source>
        <dbReference type="PROSITE-ProRule" id="PRU00335"/>
    </source>
</evidence>
<sequence length="204" mass="22184">MPAEKSRPDKHDAITKAASETFLAEGFDRASLDQIAQRAGVSKQTIYSHFADKQALFLAICSELTEKLTIPLRQPASETGDLRTTLLRLGEDALAMMLHPASLDLHRLIVGAAARFPELGQAAYEAGAGRMITELSALLAQRSRSGDGLPRPLTHAEADRLAEQFIGMLRGFHQVRGLLGIDPVPDVERRTYVAACVDLLLRTG</sequence>
<dbReference type="InterPro" id="IPR009057">
    <property type="entry name" value="Homeodomain-like_sf"/>
</dbReference>
<comment type="caution">
    <text evidence="4">The sequence shown here is derived from an EMBL/GenBank/DDBJ whole genome shotgun (WGS) entry which is preliminary data.</text>
</comment>
<reference evidence="5" key="1">
    <citation type="journal article" date="2019" name="Int. J. Syst. Evol. Microbiol.">
        <title>The Global Catalogue of Microorganisms (GCM) 10K type strain sequencing project: providing services to taxonomists for standard genome sequencing and annotation.</title>
        <authorList>
            <consortium name="The Broad Institute Genomics Platform"/>
            <consortium name="The Broad Institute Genome Sequencing Center for Infectious Disease"/>
            <person name="Wu L."/>
            <person name="Ma J."/>
        </authorList>
    </citation>
    <scope>NUCLEOTIDE SEQUENCE [LARGE SCALE GENOMIC DNA]</scope>
    <source>
        <strain evidence="5">CGMCC 1.16326</strain>
    </source>
</reference>
<evidence type="ECO:0000313" key="4">
    <source>
        <dbReference type="EMBL" id="MFC5391948.1"/>
    </source>
</evidence>
<dbReference type="Pfam" id="PF00440">
    <property type="entry name" value="TetR_N"/>
    <property type="match status" value="1"/>
</dbReference>
<dbReference type="InterPro" id="IPR001647">
    <property type="entry name" value="HTH_TetR"/>
</dbReference>
<accession>A0ABW0H6J6</accession>
<evidence type="ECO:0000256" key="1">
    <source>
        <dbReference type="ARBA" id="ARBA00023125"/>
    </source>
</evidence>
<dbReference type="PANTHER" id="PTHR30055">
    <property type="entry name" value="HTH-TYPE TRANSCRIPTIONAL REGULATOR RUTR"/>
    <property type="match status" value="1"/>
</dbReference>
<dbReference type="PRINTS" id="PR00455">
    <property type="entry name" value="HTHTETR"/>
</dbReference>
<dbReference type="InterPro" id="IPR050109">
    <property type="entry name" value="HTH-type_TetR-like_transc_reg"/>
</dbReference>
<keyword evidence="5" id="KW-1185">Reference proteome</keyword>
<evidence type="ECO:0000313" key="5">
    <source>
        <dbReference type="Proteomes" id="UP001596104"/>
    </source>
</evidence>
<keyword evidence="1 2" id="KW-0238">DNA-binding</keyword>
<organism evidence="4 5">
    <name type="scientific">Bosea vestrisii</name>
    <dbReference type="NCBI Taxonomy" id="151416"/>
    <lineage>
        <taxon>Bacteria</taxon>
        <taxon>Pseudomonadati</taxon>
        <taxon>Pseudomonadota</taxon>
        <taxon>Alphaproteobacteria</taxon>
        <taxon>Hyphomicrobiales</taxon>
        <taxon>Boseaceae</taxon>
        <taxon>Bosea</taxon>
    </lineage>
</organism>
<dbReference type="Proteomes" id="UP001596104">
    <property type="component" value="Unassembled WGS sequence"/>
</dbReference>
<dbReference type="RefSeq" id="WP_291672577.1">
    <property type="nucleotide sequence ID" value="NZ_JBHSLV010000008.1"/>
</dbReference>
<protein>
    <submittedName>
        <fullName evidence="4">TetR/AcrR family transcriptional regulator</fullName>
    </submittedName>
</protein>
<feature type="DNA-binding region" description="H-T-H motif" evidence="2">
    <location>
        <begin position="31"/>
        <end position="50"/>
    </location>
</feature>
<dbReference type="SUPFAM" id="SSF46689">
    <property type="entry name" value="Homeodomain-like"/>
    <property type="match status" value="1"/>
</dbReference>
<dbReference type="Gene3D" id="1.10.357.10">
    <property type="entry name" value="Tetracycline Repressor, domain 2"/>
    <property type="match status" value="1"/>
</dbReference>
<feature type="domain" description="HTH tetR-type" evidence="3">
    <location>
        <begin position="8"/>
        <end position="68"/>
    </location>
</feature>
<proteinExistence type="predicted"/>
<dbReference type="PANTHER" id="PTHR30055:SF146">
    <property type="entry name" value="HTH-TYPE TRANSCRIPTIONAL DUAL REGULATOR CECR"/>
    <property type="match status" value="1"/>
</dbReference>
<dbReference type="Gene3D" id="1.10.10.60">
    <property type="entry name" value="Homeodomain-like"/>
    <property type="match status" value="1"/>
</dbReference>
<gene>
    <name evidence="4" type="ORF">ACFPPC_04750</name>
</gene>
<dbReference type="InterPro" id="IPR039536">
    <property type="entry name" value="TetR_C_Proteobacteria"/>
</dbReference>
<dbReference type="SUPFAM" id="SSF48498">
    <property type="entry name" value="Tetracyclin repressor-like, C-terminal domain"/>
    <property type="match status" value="1"/>
</dbReference>
<evidence type="ECO:0000259" key="3">
    <source>
        <dbReference type="PROSITE" id="PS50977"/>
    </source>
</evidence>
<name>A0ABW0H6J6_9HYPH</name>
<dbReference type="Pfam" id="PF14246">
    <property type="entry name" value="TetR_C_7"/>
    <property type="match status" value="1"/>
</dbReference>
<dbReference type="PROSITE" id="PS50977">
    <property type="entry name" value="HTH_TETR_2"/>
    <property type="match status" value="1"/>
</dbReference>
<dbReference type="EMBL" id="JBHSLV010000008">
    <property type="protein sequence ID" value="MFC5391948.1"/>
    <property type="molecule type" value="Genomic_DNA"/>
</dbReference>
<dbReference type="InterPro" id="IPR036271">
    <property type="entry name" value="Tet_transcr_reg_TetR-rel_C_sf"/>
</dbReference>